<dbReference type="Proteomes" id="UP001305647">
    <property type="component" value="Unassembled WGS sequence"/>
</dbReference>
<sequence length="385" mass="42711">MDLISAAAAVITARRKNGKNGIVEDQPPTAAVDIMLRINYLVSKFGRRFGERVKLDKTVLHEIRRLQPQLETVLAKVTKLQKESASSPSVEDGEVDERAAKLWRQVVRTKGFTAIAAALTNLNLTDSTVHCSLLEAYKIPLVPTQVNELKSNIEEVLIRFTQRVDPTPNTNSEEASVHPSARPLRFCQGAVLCQSGKVETHALSVDDKPSRWGFVCRYCFLEVADYTADRLSHDGNPVLYRDLLAASLVVACASLSDRRAYYKCLACYATHKMSTSPRPRSVRNESAVMKATQEEIQLQVLVPRPNVWIPTTVDKNVDVDVSPATSPETEQAPEMQIPAPFETHMPPPAPVRPPPIPTQAELPAVTRTQPLFELPRSTFPHLAPR</sequence>
<feature type="compositionally biased region" description="Pro residues" evidence="1">
    <location>
        <begin position="345"/>
        <end position="357"/>
    </location>
</feature>
<reference evidence="2" key="2">
    <citation type="submission" date="2023-05" db="EMBL/GenBank/DDBJ databases">
        <authorList>
            <consortium name="Lawrence Berkeley National Laboratory"/>
            <person name="Steindorff A."/>
            <person name="Hensen N."/>
            <person name="Bonometti L."/>
            <person name="Westerberg I."/>
            <person name="Brannstrom I.O."/>
            <person name="Guillou S."/>
            <person name="Cros-Aarteil S."/>
            <person name="Calhoun S."/>
            <person name="Haridas S."/>
            <person name="Kuo A."/>
            <person name="Mondo S."/>
            <person name="Pangilinan J."/>
            <person name="Riley R."/>
            <person name="Labutti K."/>
            <person name="Andreopoulos B."/>
            <person name="Lipzen A."/>
            <person name="Chen C."/>
            <person name="Yanf M."/>
            <person name="Daum C."/>
            <person name="Ng V."/>
            <person name="Clum A."/>
            <person name="Ohm R."/>
            <person name="Martin F."/>
            <person name="Silar P."/>
            <person name="Natvig D."/>
            <person name="Lalanne C."/>
            <person name="Gautier V."/>
            <person name="Ament-Velasquez S.L."/>
            <person name="Kruys A."/>
            <person name="Hutchinson M.I."/>
            <person name="Powell A.J."/>
            <person name="Barry K."/>
            <person name="Miller A.N."/>
            <person name="Grigoriev I.V."/>
            <person name="Debuchy R."/>
            <person name="Gladieux P."/>
            <person name="Thoren M.H."/>
            <person name="Johannesson H."/>
        </authorList>
    </citation>
    <scope>NUCLEOTIDE SEQUENCE</scope>
    <source>
        <strain evidence="2">CBS 757.83</strain>
    </source>
</reference>
<evidence type="ECO:0000256" key="1">
    <source>
        <dbReference type="SAM" id="MobiDB-lite"/>
    </source>
</evidence>
<proteinExistence type="predicted"/>
<keyword evidence="3" id="KW-1185">Reference proteome</keyword>
<reference evidence="2" key="1">
    <citation type="journal article" date="2023" name="Mol. Phylogenet. Evol.">
        <title>Genome-scale phylogeny and comparative genomics of the fungal order Sordariales.</title>
        <authorList>
            <person name="Hensen N."/>
            <person name="Bonometti L."/>
            <person name="Westerberg I."/>
            <person name="Brannstrom I.O."/>
            <person name="Guillou S."/>
            <person name="Cros-Aarteil S."/>
            <person name="Calhoun S."/>
            <person name="Haridas S."/>
            <person name="Kuo A."/>
            <person name="Mondo S."/>
            <person name="Pangilinan J."/>
            <person name="Riley R."/>
            <person name="LaButti K."/>
            <person name="Andreopoulos B."/>
            <person name="Lipzen A."/>
            <person name="Chen C."/>
            <person name="Yan M."/>
            <person name="Daum C."/>
            <person name="Ng V."/>
            <person name="Clum A."/>
            <person name="Steindorff A."/>
            <person name="Ohm R.A."/>
            <person name="Martin F."/>
            <person name="Silar P."/>
            <person name="Natvig D.O."/>
            <person name="Lalanne C."/>
            <person name="Gautier V."/>
            <person name="Ament-Velasquez S.L."/>
            <person name="Kruys A."/>
            <person name="Hutchinson M.I."/>
            <person name="Powell A.J."/>
            <person name="Barry K."/>
            <person name="Miller A.N."/>
            <person name="Grigoriev I.V."/>
            <person name="Debuchy R."/>
            <person name="Gladieux P."/>
            <person name="Hiltunen Thoren M."/>
            <person name="Johannesson H."/>
        </authorList>
    </citation>
    <scope>NUCLEOTIDE SEQUENCE</scope>
    <source>
        <strain evidence="2">CBS 757.83</strain>
    </source>
</reference>
<dbReference type="EMBL" id="MU863694">
    <property type="protein sequence ID" value="KAK4096838.1"/>
    <property type="molecule type" value="Genomic_DNA"/>
</dbReference>
<feature type="region of interest" description="Disordered" evidence="1">
    <location>
        <begin position="339"/>
        <end position="385"/>
    </location>
</feature>
<name>A0AAN6SXD3_9PEZI</name>
<organism evidence="2 3">
    <name type="scientific">Parathielavia hyrcaniae</name>
    <dbReference type="NCBI Taxonomy" id="113614"/>
    <lineage>
        <taxon>Eukaryota</taxon>
        <taxon>Fungi</taxon>
        <taxon>Dikarya</taxon>
        <taxon>Ascomycota</taxon>
        <taxon>Pezizomycotina</taxon>
        <taxon>Sordariomycetes</taxon>
        <taxon>Sordariomycetidae</taxon>
        <taxon>Sordariales</taxon>
        <taxon>Chaetomiaceae</taxon>
        <taxon>Parathielavia</taxon>
    </lineage>
</organism>
<comment type="caution">
    <text evidence="2">The sequence shown here is derived from an EMBL/GenBank/DDBJ whole genome shotgun (WGS) entry which is preliminary data.</text>
</comment>
<evidence type="ECO:0000313" key="3">
    <source>
        <dbReference type="Proteomes" id="UP001305647"/>
    </source>
</evidence>
<protein>
    <submittedName>
        <fullName evidence="2">Uncharacterized protein</fullName>
    </submittedName>
</protein>
<gene>
    <name evidence="2" type="ORF">N658DRAFT_562189</name>
</gene>
<accession>A0AAN6SXD3</accession>
<dbReference type="AlphaFoldDB" id="A0AAN6SXD3"/>
<evidence type="ECO:0000313" key="2">
    <source>
        <dbReference type="EMBL" id="KAK4096838.1"/>
    </source>
</evidence>